<dbReference type="GO" id="GO:0005634">
    <property type="term" value="C:nucleus"/>
    <property type="evidence" value="ECO:0007669"/>
    <property type="project" value="UniProtKB-SubCell"/>
</dbReference>
<evidence type="ECO:0000313" key="10">
    <source>
        <dbReference type="Proteomes" id="UP000410492"/>
    </source>
</evidence>
<evidence type="ECO:0000256" key="3">
    <source>
        <dbReference type="ARBA" id="ARBA00006958"/>
    </source>
</evidence>
<evidence type="ECO:0000256" key="6">
    <source>
        <dbReference type="ARBA" id="ARBA00022801"/>
    </source>
</evidence>
<proteinExistence type="inferred from homology"/>
<keyword evidence="5" id="KW-0479">Metal-binding</keyword>
<comment type="subcellular location">
    <subcellularLocation>
        <location evidence="2">Nucleus</location>
    </subcellularLocation>
</comment>
<keyword evidence="6" id="KW-0378">Hydrolase</keyword>
<sequence>MEPLIYVASQEFFEVDDIISYWNWFKDRNYTKLRLLLVLFLQEHSMTPKSLYPETWMINYNNIQFFQLFRMDKGTLEVLASVLAHNDTEKILQRKYTGGHYPLSLTHQLLIFLWYMGTQDTLLSIGNHFNVSRTTVMNIVNRLLYFTLRLKKMYIKFPKTERDFEYVAEGFKKYPGVAGAIDGTHIFVTVKKEQQDSYIDRYRRHSINLMVICDASKMLTYAFVGFPGSAHDSRVSRYSRTHYYIKKLNSMGLIVFFLMIRNITLLETVHFH</sequence>
<accession>A0A653DI61</accession>
<dbReference type="PANTHER" id="PTHR22930">
    <property type="match status" value="1"/>
</dbReference>
<dbReference type="GO" id="GO:0016787">
    <property type="term" value="F:hydrolase activity"/>
    <property type="evidence" value="ECO:0007669"/>
    <property type="project" value="UniProtKB-KW"/>
</dbReference>
<evidence type="ECO:0000256" key="7">
    <source>
        <dbReference type="ARBA" id="ARBA00023242"/>
    </source>
</evidence>
<keyword evidence="10" id="KW-1185">Reference proteome</keyword>
<keyword evidence="4" id="KW-0540">Nuclease</keyword>
<evidence type="ECO:0000256" key="1">
    <source>
        <dbReference type="ARBA" id="ARBA00001968"/>
    </source>
</evidence>
<dbReference type="GO" id="GO:0004518">
    <property type="term" value="F:nuclease activity"/>
    <property type="evidence" value="ECO:0007669"/>
    <property type="project" value="UniProtKB-KW"/>
</dbReference>
<reference evidence="9 10" key="1">
    <citation type="submission" date="2019-01" db="EMBL/GenBank/DDBJ databases">
        <authorList>
            <person name="Sayadi A."/>
        </authorList>
    </citation>
    <scope>NUCLEOTIDE SEQUENCE [LARGE SCALE GENOMIC DNA]</scope>
</reference>
<dbReference type="Proteomes" id="UP000410492">
    <property type="component" value="Unassembled WGS sequence"/>
</dbReference>
<comment type="similarity">
    <text evidence="3">Belongs to the HARBI1 family.</text>
</comment>
<protein>
    <recommendedName>
        <fullName evidence="8">DDE Tnp4 domain-containing protein</fullName>
    </recommendedName>
</protein>
<evidence type="ECO:0000313" key="9">
    <source>
        <dbReference type="EMBL" id="VEN59669.1"/>
    </source>
</evidence>
<dbReference type="OrthoDB" id="6756822at2759"/>
<dbReference type="Pfam" id="PF13359">
    <property type="entry name" value="DDE_Tnp_4"/>
    <property type="match status" value="1"/>
</dbReference>
<dbReference type="EMBL" id="CAACVG010012121">
    <property type="protein sequence ID" value="VEN59669.1"/>
    <property type="molecule type" value="Genomic_DNA"/>
</dbReference>
<dbReference type="AlphaFoldDB" id="A0A653DI61"/>
<dbReference type="InterPro" id="IPR045249">
    <property type="entry name" value="HARBI1-like"/>
</dbReference>
<comment type="cofactor">
    <cofactor evidence="1">
        <name>a divalent metal cation</name>
        <dbReference type="ChEBI" id="CHEBI:60240"/>
    </cofactor>
</comment>
<dbReference type="InterPro" id="IPR027806">
    <property type="entry name" value="HARBI1_dom"/>
</dbReference>
<name>A0A653DI61_CALMS</name>
<feature type="domain" description="DDE Tnp4" evidence="8">
    <location>
        <begin position="181"/>
        <end position="246"/>
    </location>
</feature>
<dbReference type="PANTHER" id="PTHR22930:SF85">
    <property type="entry name" value="GH03217P-RELATED"/>
    <property type="match status" value="1"/>
</dbReference>
<dbReference type="GO" id="GO:0046872">
    <property type="term" value="F:metal ion binding"/>
    <property type="evidence" value="ECO:0007669"/>
    <property type="project" value="UniProtKB-KW"/>
</dbReference>
<evidence type="ECO:0000256" key="2">
    <source>
        <dbReference type="ARBA" id="ARBA00004123"/>
    </source>
</evidence>
<evidence type="ECO:0000256" key="5">
    <source>
        <dbReference type="ARBA" id="ARBA00022723"/>
    </source>
</evidence>
<evidence type="ECO:0000256" key="4">
    <source>
        <dbReference type="ARBA" id="ARBA00022722"/>
    </source>
</evidence>
<keyword evidence="7" id="KW-0539">Nucleus</keyword>
<evidence type="ECO:0000259" key="8">
    <source>
        <dbReference type="Pfam" id="PF13359"/>
    </source>
</evidence>
<organism evidence="9 10">
    <name type="scientific">Callosobruchus maculatus</name>
    <name type="common">Southern cowpea weevil</name>
    <name type="synonym">Pulse bruchid</name>
    <dbReference type="NCBI Taxonomy" id="64391"/>
    <lineage>
        <taxon>Eukaryota</taxon>
        <taxon>Metazoa</taxon>
        <taxon>Ecdysozoa</taxon>
        <taxon>Arthropoda</taxon>
        <taxon>Hexapoda</taxon>
        <taxon>Insecta</taxon>
        <taxon>Pterygota</taxon>
        <taxon>Neoptera</taxon>
        <taxon>Endopterygota</taxon>
        <taxon>Coleoptera</taxon>
        <taxon>Polyphaga</taxon>
        <taxon>Cucujiformia</taxon>
        <taxon>Chrysomeloidea</taxon>
        <taxon>Chrysomelidae</taxon>
        <taxon>Bruchinae</taxon>
        <taxon>Bruchini</taxon>
        <taxon>Callosobruchus</taxon>
    </lineage>
</organism>
<gene>
    <name evidence="9" type="ORF">CALMAC_LOCUS17606</name>
</gene>